<dbReference type="PaxDb" id="3635-A0A1U8LGG2"/>
<evidence type="ECO:0000256" key="6">
    <source>
        <dbReference type="ARBA" id="ARBA00023002"/>
    </source>
</evidence>
<proteinExistence type="inferred from homology"/>
<keyword evidence="4" id="KW-0443">Lipid metabolism</keyword>
<sequence length="347" mass="38828">LRLLENISCAIVLAIIFDRSYRERKNTGCAFALFRLFGFFPTISTVRTLFKENLTGKVVLITGASSGIGEHLAYEYARRGARLALVARRNQRLQEVADVCEIIGSPETVHILGDVSNNDDCKRLIDATVNHFGQLDHLVANAGVAPVCLFEDYDDITKASPAIDINFWGSVYSSYFAQQHLKKSKGKIIVISSCAGWVFAPRTAFYNASKAALISFYETLRIEFGTQIGVTIVTPGFIDTEMTEGKFLSKEGRLEVDREMRDVQVSLMPVESVEKCAKAIVESARRGDRYLTVPSWMETTILWKVFCPEIMDGWNRFMILGPGSSYRDSPSKKILDVVNEIKQLLLP</sequence>
<protein>
    <submittedName>
        <fullName evidence="9">11-beta-hydroxysteroid dehydrogenase-like 6</fullName>
    </submittedName>
</protein>
<keyword evidence="4" id="KW-0444">Lipid biosynthesis</keyword>
<name>A0A1U8LGG2_GOSHI</name>
<dbReference type="Proteomes" id="UP000818029">
    <property type="component" value="Chromosome A07"/>
</dbReference>
<evidence type="ECO:0000256" key="1">
    <source>
        <dbReference type="ARBA" id="ARBA00004606"/>
    </source>
</evidence>
<dbReference type="InterPro" id="IPR020904">
    <property type="entry name" value="Sc_DH/Rdtase_CS"/>
</dbReference>
<dbReference type="STRING" id="3635.A0A1U8LGG2"/>
<keyword evidence="8" id="KW-1185">Reference proteome</keyword>
<dbReference type="GO" id="GO:0016491">
    <property type="term" value="F:oxidoreductase activity"/>
    <property type="evidence" value="ECO:0000318"/>
    <property type="project" value="GO_Central"/>
</dbReference>
<dbReference type="RefSeq" id="XP_016712473.2">
    <property type="nucleotide sequence ID" value="XM_016856984.2"/>
</dbReference>
<organism evidence="8 9">
    <name type="scientific">Gossypium hirsutum</name>
    <name type="common">Upland cotton</name>
    <name type="synonym">Gossypium mexicanum</name>
    <dbReference type="NCBI Taxonomy" id="3635"/>
    <lineage>
        <taxon>Eukaryota</taxon>
        <taxon>Viridiplantae</taxon>
        <taxon>Streptophyta</taxon>
        <taxon>Embryophyta</taxon>
        <taxon>Tracheophyta</taxon>
        <taxon>Spermatophyta</taxon>
        <taxon>Magnoliopsida</taxon>
        <taxon>eudicotyledons</taxon>
        <taxon>Gunneridae</taxon>
        <taxon>Pentapetalae</taxon>
        <taxon>rosids</taxon>
        <taxon>malvids</taxon>
        <taxon>Malvales</taxon>
        <taxon>Malvaceae</taxon>
        <taxon>Malvoideae</taxon>
        <taxon>Gossypium</taxon>
    </lineage>
</organism>
<dbReference type="Gene3D" id="3.40.50.720">
    <property type="entry name" value="NAD(P)-binding Rossmann-like Domain"/>
    <property type="match status" value="1"/>
</dbReference>
<evidence type="ECO:0000256" key="2">
    <source>
        <dbReference type="ARBA" id="ARBA00006484"/>
    </source>
</evidence>
<dbReference type="AlphaFoldDB" id="A0A1U8LGG2"/>
<evidence type="ECO:0000313" key="9">
    <source>
        <dbReference type="RefSeq" id="XP_016712473.2"/>
    </source>
</evidence>
<dbReference type="SUPFAM" id="SSF51735">
    <property type="entry name" value="NAD(P)-binding Rossmann-fold domains"/>
    <property type="match status" value="1"/>
</dbReference>
<gene>
    <name evidence="9" type="primary">LOC107926190</name>
</gene>
<keyword evidence="5" id="KW-0812">Transmembrane</keyword>
<dbReference type="PROSITE" id="PS00061">
    <property type="entry name" value="ADH_SHORT"/>
    <property type="match status" value="1"/>
</dbReference>
<keyword evidence="5" id="KW-0735">Signal-anchor</keyword>
<dbReference type="GeneID" id="107926190"/>
<dbReference type="PRINTS" id="PR00080">
    <property type="entry name" value="SDRFAMILY"/>
</dbReference>
<keyword evidence="3" id="KW-0521">NADP</keyword>
<evidence type="ECO:0000256" key="4">
    <source>
        <dbReference type="ARBA" id="ARBA00022955"/>
    </source>
</evidence>
<dbReference type="GO" id="GO:0006694">
    <property type="term" value="P:steroid biosynthetic process"/>
    <property type="evidence" value="ECO:0007669"/>
    <property type="project" value="UniProtKB-KW"/>
</dbReference>
<dbReference type="GO" id="GO:0005829">
    <property type="term" value="C:cytosol"/>
    <property type="evidence" value="ECO:0000318"/>
    <property type="project" value="GO_Central"/>
</dbReference>
<dbReference type="KEGG" id="ghi:107926190"/>
<keyword evidence="4" id="KW-0752">Steroid biosynthesis</keyword>
<accession>A0A1U8LGG2</accession>
<reference evidence="8" key="1">
    <citation type="journal article" date="2020" name="Nat. Genet.">
        <title>Genomic diversifications of five Gossypium allopolyploid species and their impact on cotton improvement.</title>
        <authorList>
            <person name="Chen Z.J."/>
            <person name="Sreedasyam A."/>
            <person name="Ando A."/>
            <person name="Song Q."/>
            <person name="De Santiago L.M."/>
            <person name="Hulse-Kemp A.M."/>
            <person name="Ding M."/>
            <person name="Ye W."/>
            <person name="Kirkbride R.C."/>
            <person name="Jenkins J."/>
            <person name="Plott C."/>
            <person name="Lovell J."/>
            <person name="Lin Y.M."/>
            <person name="Vaughn R."/>
            <person name="Liu B."/>
            <person name="Simpson S."/>
            <person name="Scheffler B.E."/>
            <person name="Wen L."/>
            <person name="Saski C.A."/>
            <person name="Grover C.E."/>
            <person name="Hu G."/>
            <person name="Conover J.L."/>
            <person name="Carlson J.W."/>
            <person name="Shu S."/>
            <person name="Boston L.B."/>
            <person name="Williams M."/>
            <person name="Peterson D.G."/>
            <person name="McGee K."/>
            <person name="Jones D.C."/>
            <person name="Wendel J.F."/>
            <person name="Stelly D.M."/>
            <person name="Grimwood J."/>
            <person name="Schmutz J."/>
        </authorList>
    </citation>
    <scope>NUCLEOTIDE SEQUENCE [LARGE SCALE GENOMIC DNA]</scope>
    <source>
        <strain evidence="8">cv. TM-1</strain>
    </source>
</reference>
<comment type="subcellular location">
    <subcellularLocation>
        <location evidence="1">Membrane</location>
        <topology evidence="1">Single-pass type II membrane protein</topology>
    </subcellularLocation>
</comment>
<feature type="non-terminal residue" evidence="9">
    <location>
        <position position="1"/>
    </location>
</feature>
<dbReference type="PANTHER" id="PTHR43391:SF76">
    <property type="entry name" value="11-BETA-HYDROXYSTEROID DEHYDROGENASE-LIKE 2-RELATED"/>
    <property type="match status" value="1"/>
</dbReference>
<comment type="similarity">
    <text evidence="2 7">Belongs to the short-chain dehydrogenases/reductases (SDR) family.</text>
</comment>
<dbReference type="InterPro" id="IPR036291">
    <property type="entry name" value="NAD(P)-bd_dom_sf"/>
</dbReference>
<reference evidence="9" key="2">
    <citation type="submission" date="2025-08" db="UniProtKB">
        <authorList>
            <consortium name="RefSeq"/>
        </authorList>
    </citation>
    <scope>IDENTIFICATION</scope>
</reference>
<evidence type="ECO:0000256" key="5">
    <source>
        <dbReference type="ARBA" id="ARBA00022968"/>
    </source>
</evidence>
<keyword evidence="6" id="KW-0560">Oxidoreductase</keyword>
<dbReference type="Pfam" id="PF00106">
    <property type="entry name" value="adh_short"/>
    <property type="match status" value="1"/>
</dbReference>
<evidence type="ECO:0000256" key="7">
    <source>
        <dbReference type="RuleBase" id="RU000363"/>
    </source>
</evidence>
<dbReference type="GO" id="GO:0016020">
    <property type="term" value="C:membrane"/>
    <property type="evidence" value="ECO:0007669"/>
    <property type="project" value="UniProtKB-SubCell"/>
</dbReference>
<evidence type="ECO:0000256" key="3">
    <source>
        <dbReference type="ARBA" id="ARBA00022857"/>
    </source>
</evidence>
<evidence type="ECO:0000313" key="8">
    <source>
        <dbReference type="Proteomes" id="UP000818029"/>
    </source>
</evidence>
<dbReference type="InterPro" id="IPR002347">
    <property type="entry name" value="SDR_fam"/>
</dbReference>
<dbReference type="PRINTS" id="PR00081">
    <property type="entry name" value="GDHRDH"/>
</dbReference>
<dbReference type="PANTHER" id="PTHR43391">
    <property type="entry name" value="RETINOL DEHYDROGENASE-RELATED"/>
    <property type="match status" value="1"/>
</dbReference>